<proteinExistence type="predicted"/>
<accession>A0A6J8AUR0</accession>
<dbReference type="SUPFAM" id="SSF57845">
    <property type="entry name" value="B-box zinc-binding domain"/>
    <property type="match status" value="1"/>
</dbReference>
<evidence type="ECO:0000313" key="2">
    <source>
        <dbReference type="Proteomes" id="UP000507470"/>
    </source>
</evidence>
<dbReference type="OrthoDB" id="5800423at2759"/>
<organism evidence="1 2">
    <name type="scientific">Mytilus coruscus</name>
    <name type="common">Sea mussel</name>
    <dbReference type="NCBI Taxonomy" id="42192"/>
    <lineage>
        <taxon>Eukaryota</taxon>
        <taxon>Metazoa</taxon>
        <taxon>Spiralia</taxon>
        <taxon>Lophotrochozoa</taxon>
        <taxon>Mollusca</taxon>
        <taxon>Bivalvia</taxon>
        <taxon>Autobranchia</taxon>
        <taxon>Pteriomorphia</taxon>
        <taxon>Mytilida</taxon>
        <taxon>Mytiloidea</taxon>
        <taxon>Mytilidae</taxon>
        <taxon>Mytilinae</taxon>
        <taxon>Mytilus</taxon>
    </lineage>
</organism>
<gene>
    <name evidence="1" type="ORF">MCOR_11827</name>
</gene>
<reference evidence="1 2" key="1">
    <citation type="submission" date="2020-06" db="EMBL/GenBank/DDBJ databases">
        <authorList>
            <person name="Li R."/>
            <person name="Bekaert M."/>
        </authorList>
    </citation>
    <scope>NUCLEOTIDE SEQUENCE [LARGE SCALE GENOMIC DNA]</scope>
    <source>
        <strain evidence="2">wild</strain>
    </source>
</reference>
<dbReference type="CDD" id="cd19756">
    <property type="entry name" value="Bbox2"/>
    <property type="match status" value="1"/>
</dbReference>
<dbReference type="AlphaFoldDB" id="A0A6J8AUR0"/>
<dbReference type="Proteomes" id="UP000507470">
    <property type="component" value="Unassembled WGS sequence"/>
</dbReference>
<evidence type="ECO:0008006" key="3">
    <source>
        <dbReference type="Google" id="ProtNLM"/>
    </source>
</evidence>
<evidence type="ECO:0000313" key="1">
    <source>
        <dbReference type="EMBL" id="CAC5374430.1"/>
    </source>
</evidence>
<protein>
    <recommendedName>
        <fullName evidence="3">B box-type domain-containing protein</fullName>
    </recommendedName>
</protein>
<dbReference type="EMBL" id="CACVKT020002008">
    <property type="protein sequence ID" value="CAC5374430.1"/>
    <property type="molecule type" value="Genomic_DNA"/>
</dbReference>
<name>A0A6J8AUR0_MYTCO</name>
<sequence>MDTVANLFNPHCQVHSDSLLEYFCVDHDQLCCQYCRKKHSSCQNTMSLTLSSEGIQFSHKVSDCMKQLKTFDSTCQDIINNRDHCVAALKTDVRRLKETLSQNCRIDKIENSLNEKLEDNLKKLWNEKQYAYHLKREVESTYDKIVFATTHGTNEQVFIWIHTFDWELKKIESNIRNAIKSLKRLKNIYHLK</sequence>
<keyword evidence="2" id="KW-1185">Reference proteome</keyword>